<comment type="caution">
    <text evidence="2">The sequence shown here is derived from an EMBL/GenBank/DDBJ whole genome shotgun (WGS) entry which is preliminary data.</text>
</comment>
<accession>A0A4Q0S359</accession>
<feature type="compositionally biased region" description="Polar residues" evidence="1">
    <location>
        <begin position="1"/>
        <end position="10"/>
    </location>
</feature>
<feature type="region of interest" description="Disordered" evidence="1">
    <location>
        <begin position="1"/>
        <end position="38"/>
    </location>
</feature>
<keyword evidence="3" id="KW-1185">Reference proteome</keyword>
<proteinExistence type="predicted"/>
<evidence type="ECO:0000313" key="3">
    <source>
        <dbReference type="Proteomes" id="UP000289546"/>
    </source>
</evidence>
<organism evidence="2 3">
    <name type="scientific">Bradyrhizobium nanningense</name>
    <dbReference type="NCBI Taxonomy" id="1325118"/>
    <lineage>
        <taxon>Bacteria</taxon>
        <taxon>Pseudomonadati</taxon>
        <taxon>Pseudomonadota</taxon>
        <taxon>Alphaproteobacteria</taxon>
        <taxon>Hyphomicrobiales</taxon>
        <taxon>Nitrobacteraceae</taxon>
        <taxon>Bradyrhizobium</taxon>
    </lineage>
</organism>
<evidence type="ECO:0000256" key="1">
    <source>
        <dbReference type="SAM" id="MobiDB-lite"/>
    </source>
</evidence>
<name>A0A4Q0S359_9BRAD</name>
<evidence type="ECO:0000313" key="2">
    <source>
        <dbReference type="EMBL" id="RXH26200.1"/>
    </source>
</evidence>
<sequence length="126" mass="13970">MPSAARTAQRTGDRAITEIDSGPAKDAPRHIRAQPRAAAAVEKCEPKFAVMIIDPAFADARNRAFVHQDRYGGGRNIQEFADQLSIDVERGIAPLDHAAGGRRRIRLMGPIHHQYLLAEVPNKIYY</sequence>
<protein>
    <submittedName>
        <fullName evidence="2">Uncharacterized protein</fullName>
    </submittedName>
</protein>
<dbReference type="EMBL" id="LBJQ01000083">
    <property type="protein sequence ID" value="RXH26200.1"/>
    <property type="molecule type" value="Genomic_DNA"/>
</dbReference>
<dbReference type="Proteomes" id="UP000289546">
    <property type="component" value="Unassembled WGS sequence"/>
</dbReference>
<reference evidence="2 3" key="1">
    <citation type="submission" date="2015-04" db="EMBL/GenBank/DDBJ databases">
        <title>Comparative genomics of rhizobia nodulating Arachis hypogaea in China.</title>
        <authorList>
            <person name="Li Y."/>
        </authorList>
    </citation>
    <scope>NUCLEOTIDE SEQUENCE [LARGE SCALE GENOMIC DNA]</scope>
    <source>
        <strain evidence="2 3">CCBAU 51757</strain>
    </source>
</reference>
<gene>
    <name evidence="2" type="ORF">XH99_22055</name>
</gene>
<dbReference type="AlphaFoldDB" id="A0A4Q0S359"/>